<keyword evidence="2" id="KW-1185">Reference proteome</keyword>
<protein>
    <recommendedName>
        <fullName evidence="3">CRISPR-associated protein</fullName>
    </recommendedName>
</protein>
<dbReference type="GO" id="GO:0043571">
    <property type="term" value="P:maintenance of CRISPR repeat elements"/>
    <property type="evidence" value="ECO:0007669"/>
    <property type="project" value="InterPro"/>
</dbReference>
<dbReference type="STRING" id="360107.CHAB381_0398"/>
<dbReference type="AlphaFoldDB" id="A7I0F6"/>
<evidence type="ECO:0008006" key="3">
    <source>
        <dbReference type="Google" id="ProtNLM"/>
    </source>
</evidence>
<dbReference type="HOGENOM" id="CLU_078173_0_0_7"/>
<evidence type="ECO:0000313" key="2">
    <source>
        <dbReference type="Proteomes" id="UP000002407"/>
    </source>
</evidence>
<dbReference type="eggNOG" id="COG3649">
    <property type="taxonomic scope" value="Bacteria"/>
</dbReference>
<accession>A7I0F6</accession>
<reference evidence="2" key="1">
    <citation type="submission" date="2007-07" db="EMBL/GenBank/DDBJ databases">
        <title>Complete genome sequence of Campylobacter hominis ATCC BAA-381, a commensal isolated from the human gastrointestinal tract.</title>
        <authorList>
            <person name="Fouts D.E."/>
            <person name="Mongodin E.F."/>
            <person name="Puiu D."/>
            <person name="Sebastian Y."/>
            <person name="Miller W.G."/>
            <person name="Mandrell R.E."/>
            <person name="Nelson K.E."/>
        </authorList>
    </citation>
    <scope>NUCLEOTIDE SEQUENCE [LARGE SCALE GENOMIC DNA]</scope>
    <source>
        <strain evidence="2">ATCC BAA-381 / LMG 19568 / NCTC 13146 / CH001A</strain>
    </source>
</reference>
<proteinExistence type="predicted"/>
<organism evidence="1 2">
    <name type="scientific">Campylobacter hominis (strain ATCC BAA-381 / DSM 21671 / CCUG 45161 / LMG 19568 / NCTC 13146 / CH001A)</name>
    <dbReference type="NCBI Taxonomy" id="360107"/>
    <lineage>
        <taxon>Bacteria</taxon>
        <taxon>Pseudomonadati</taxon>
        <taxon>Campylobacterota</taxon>
        <taxon>Epsilonproteobacteria</taxon>
        <taxon>Campylobacterales</taxon>
        <taxon>Campylobacteraceae</taxon>
        <taxon>Campylobacter</taxon>
    </lineage>
</organism>
<dbReference type="Proteomes" id="UP000002407">
    <property type="component" value="Chromosome"/>
</dbReference>
<dbReference type="EMBL" id="CP000776">
    <property type="protein sequence ID" value="ABS52202.1"/>
    <property type="molecule type" value="Genomic_DNA"/>
</dbReference>
<dbReference type="KEGG" id="cha:CHAB381_0398"/>
<dbReference type="InterPro" id="IPR006482">
    <property type="entry name" value="Cas7_Csh2/Csh2"/>
</dbReference>
<evidence type="ECO:0000313" key="1">
    <source>
        <dbReference type="EMBL" id="ABS52202.1"/>
    </source>
</evidence>
<name>A7I0F6_CAMHC</name>
<gene>
    <name evidence="1" type="ordered locus">CHAB381_0398</name>
</gene>
<sequence>MNRVYGVIGIRALMSNWNADFTGRPKSTGNGDIFGSDKALKFPMKKMWEKGGEKVLYVKSLKQNKDGELAPNLLKERYALFFNELDKKTKTSEVLRNLFNCIDIKNFGVTFTEAGFNISITGAVQIGQGMNKFELTNVEVQDILSPFAVKEEAKQSTLGTKIMTDEAHYFYGFCINPSTYDEYKNILNDPHFGYSDSDYEKFKKAARFAATNFNSNSKFGCENEFAMFIETAENAYLPDLSNYLEFDSKKRELNLNTIENLLSSSEIKKAEIFYNPLALKVISKFDKFDLYSGEKFQ</sequence>
<dbReference type="Pfam" id="PF05107">
    <property type="entry name" value="Cas_Cas7"/>
    <property type="match status" value="1"/>
</dbReference>
<dbReference type="RefSeq" id="WP_012108280.1">
    <property type="nucleotide sequence ID" value="NC_009714.1"/>
</dbReference>